<evidence type="ECO:0000256" key="1">
    <source>
        <dbReference type="SAM" id="MobiDB-lite"/>
    </source>
</evidence>
<dbReference type="EMBL" id="MN740938">
    <property type="protein sequence ID" value="QHU18851.1"/>
    <property type="molecule type" value="Genomic_DNA"/>
</dbReference>
<feature type="region of interest" description="Disordered" evidence="1">
    <location>
        <begin position="233"/>
        <end position="256"/>
    </location>
</feature>
<organism evidence="2">
    <name type="scientific">viral metagenome</name>
    <dbReference type="NCBI Taxonomy" id="1070528"/>
    <lineage>
        <taxon>unclassified sequences</taxon>
        <taxon>metagenomes</taxon>
        <taxon>organismal metagenomes</taxon>
    </lineage>
</organism>
<proteinExistence type="predicted"/>
<evidence type="ECO:0000313" key="2">
    <source>
        <dbReference type="EMBL" id="QHU18851.1"/>
    </source>
</evidence>
<name>A0A6C0KNU0_9ZZZZ</name>
<protein>
    <submittedName>
        <fullName evidence="2">Uncharacterized protein</fullName>
    </submittedName>
</protein>
<reference evidence="2" key="1">
    <citation type="journal article" date="2020" name="Nature">
        <title>Giant virus diversity and host interactions through global metagenomics.</title>
        <authorList>
            <person name="Schulz F."/>
            <person name="Roux S."/>
            <person name="Paez-Espino D."/>
            <person name="Jungbluth S."/>
            <person name="Walsh D.A."/>
            <person name="Denef V.J."/>
            <person name="McMahon K.D."/>
            <person name="Konstantinidis K.T."/>
            <person name="Eloe-Fadrosh E.A."/>
            <person name="Kyrpides N.C."/>
            <person name="Woyke T."/>
        </authorList>
    </citation>
    <scope>NUCLEOTIDE SEQUENCE</scope>
    <source>
        <strain evidence="2">GVMAG-S-3300013006-158</strain>
    </source>
</reference>
<accession>A0A6C0KNU0</accession>
<dbReference type="AlphaFoldDB" id="A0A6C0KNU0"/>
<sequence>MSQVHTPSPFVGDYPFENVEGNLFTPVCLRTHWDPTEMLRHIIPQQKVGLPQDFRPWVKVCKNYVTSGPIIPSPMPPKNMVFPMGGEFYPPGRYAANIDKESVLRTLNHPLDKWCPATQYIPKETSNMFVAGSTVPDRRPVSDAFVSELTMPKALLRTDIYTCRSENDTKYFERSGRLFNNPTKQDRYGAGKFYALPGGEAQGQPMPHGGVNEVPPTRQARISSWPIEQPGGALPQHMQGQDTQRPLRGFGSTQSPGTDCTSFVGVATCGSSAPVW</sequence>